<dbReference type="PROSITE" id="PS50002">
    <property type="entry name" value="SH3"/>
    <property type="match status" value="1"/>
</dbReference>
<feature type="compositionally biased region" description="Pro residues" evidence="4">
    <location>
        <begin position="831"/>
        <end position="841"/>
    </location>
</feature>
<feature type="region of interest" description="Disordered" evidence="4">
    <location>
        <begin position="810"/>
        <end position="850"/>
    </location>
</feature>
<feature type="compositionally biased region" description="Polar residues" evidence="4">
    <location>
        <begin position="900"/>
        <end position="913"/>
    </location>
</feature>
<evidence type="ECO:0000256" key="2">
    <source>
        <dbReference type="ARBA" id="ARBA00022468"/>
    </source>
</evidence>
<dbReference type="PROSITE" id="PS51257">
    <property type="entry name" value="PROKAR_LIPOPROTEIN"/>
    <property type="match status" value="1"/>
</dbReference>
<keyword evidence="8" id="KW-1185">Reference proteome</keyword>
<comment type="caution">
    <text evidence="7">The sequence shown here is derived from an EMBL/GenBank/DDBJ whole genome shotgun (WGS) entry which is preliminary data.</text>
</comment>
<dbReference type="CDD" id="cd11835">
    <property type="entry name" value="SH3_ARHGAP32_33"/>
    <property type="match status" value="1"/>
</dbReference>
<feature type="region of interest" description="Disordered" evidence="4">
    <location>
        <begin position="878"/>
        <end position="942"/>
    </location>
</feature>
<gene>
    <name evidence="7" type="ORF">EEDITHA_LOCUS16399</name>
</gene>
<dbReference type="InterPro" id="IPR001452">
    <property type="entry name" value="SH3_domain"/>
</dbReference>
<sequence length="1601" mass="179341">MRKVFGVCTDGWLLCRQNGSPHGSVMSCQSLAARAFAEPDKDPHCASRATFHRTVRFSSDSRSQARTSSETECKRETPGSMSLSALSVTPVSQTSAMSQSAPSASSAFDVDDTSPPPPPCRFPKLEECAHFHYERVSLGGLRVELVPCDSAADTPSEGWVCLKVRSHINDDDDTTESKNLSASWTEASNVREWTLTRNKDNFLHLDDMLHRCIYDRKVSGLPNLKEAMTPELLEDEDEYKQLIADYVHHFSIIADDSINCGPALNWLQMDNKGHKLLVSNEDSSSINTPAVAAAYSVRKYVSQARDEISFEVGDMISIIDMPGPQESTWWRGKRGFRVGFFPHHCVAVIGDKVPRHMTQPPPIVGSVAVAPIKPVLRKHGKLISLFRSFILSRPSRRSLKQQGILRERVFGCDLGEHLLNCGHDVPQVLVECARGIERRGAVDGVYRLSGGAALTQRLRAAFDAGVHVDLAQPLQRDPHALASLLKMYFRELPNPLCTYQLYESFVRAVQVPEEMRLKAMRDTVVKLPPPHYRTLAYLMRHLRRVSLLSASTGMTARNMAIVWAPNLLRSPEPQHALQGVAVQAVVTEFLICYAEELFSQEQGADSGPSSLEQDCYDSHIELRGLETGKRPKSLPLNPPTKLLSLEEARRRGRCACASPPPPRSAPPALRPAGNVPPKYIEVGSGPNNLPQYHTVLDLPVPGSKRALKRSPSGWRGLFSRSKRAPSAPNVPPAQEVPVCATTLRPAKSCESLTSETDALPPLAVTAAAPLKHHTRSASCDSYFEPWQAELAGMRLRLSPQERDRNMFSEEDDTAAHAHNAQDDSLCSSPPESVPPSAPPSAAPSVAPSPRRLDCDLAERKRAALERLEAQVAQLGYIDGDADPTTDRQPAKRICKDRDSPQSSTSDFQTSLTNVKLRDRNSPRKQRNTSRYSGLHNPVLNDPDKPITRLTWHGKDGHSTLIKIDWPAENSSISNLTTSTINSTPVTPATPVYDPLESDSEISENKHTITITSNDCNNCDEEKCLKCELKATDYENIKDMARNYSEHNLHDSLDPSPLHSTDISYQNLNRLSAVSTSSNSDQNSHKKDCDVMKVMTSSHESSSSYSNVSYKQDELYECYNFTRPNYINLSSSTSKSSPGSPLKSPIKSTISITFRSPVKAKSSDYEPIGNETPTNERDSVYEDIDLEKNLSIVEDASVPQTDASLPTQQACQPEDFNQDLIILETPTESTVDNGIDVYSQVKFFKKSIEEVNAMILETPEKETEYENVAFAETIQRDYENINVDTLKICDKIEISSLDTKEDESLERENGNVIKPNIATKNLNVRELAIRFESPTEQKGPFTFDKYKTEVKYPTLDKKDDKIDTGKKETKNPPPISPKTYKLTKNSNARSLDENAFIKEFGNDKDRRRSMEVKDAKRQSKYLPDLNLNMEEQETKLESITPTTENKLSLIQRFDIKKPELKNLIGFDTEKKLSRERIEKYKEERRNFLREKYSSQSFRSNPEQLTRIKLKKDDKTDCERLKEDLPKFERRNTVDLGQRMRFSLARSANNLDTIPSPISPSDEMPRNGEASECKRDDRREKISPSYNIRDMAAIFEQKSQNNG</sequence>
<proteinExistence type="predicted"/>
<feature type="region of interest" description="Disordered" evidence="4">
    <location>
        <begin position="703"/>
        <end position="734"/>
    </location>
</feature>
<dbReference type="Proteomes" id="UP001153954">
    <property type="component" value="Unassembled WGS sequence"/>
</dbReference>
<accession>A0AAU9UQI0</accession>
<evidence type="ECO:0000259" key="6">
    <source>
        <dbReference type="PROSITE" id="PS50238"/>
    </source>
</evidence>
<dbReference type="GO" id="GO:0005096">
    <property type="term" value="F:GTPase activator activity"/>
    <property type="evidence" value="ECO:0007669"/>
    <property type="project" value="UniProtKB-KW"/>
</dbReference>
<feature type="region of interest" description="Disordered" evidence="4">
    <location>
        <begin position="1548"/>
        <end position="1587"/>
    </location>
</feature>
<dbReference type="FunFam" id="2.30.30.40:FF:000207">
    <property type="entry name" value="CLUMA_CG020965, isoform A"/>
    <property type="match status" value="1"/>
</dbReference>
<dbReference type="Pfam" id="PF07653">
    <property type="entry name" value="SH3_2"/>
    <property type="match status" value="1"/>
</dbReference>
<dbReference type="SUPFAM" id="SSF50044">
    <property type="entry name" value="SH3-domain"/>
    <property type="match status" value="1"/>
</dbReference>
<evidence type="ECO:0008006" key="9">
    <source>
        <dbReference type="Google" id="ProtNLM"/>
    </source>
</evidence>
<evidence type="ECO:0000256" key="1">
    <source>
        <dbReference type="ARBA" id="ARBA00022443"/>
    </source>
</evidence>
<dbReference type="GO" id="GO:0007264">
    <property type="term" value="P:small GTPase-mediated signal transduction"/>
    <property type="evidence" value="ECO:0007669"/>
    <property type="project" value="TreeGrafter"/>
</dbReference>
<organism evidence="7 8">
    <name type="scientific">Euphydryas editha</name>
    <name type="common">Edith's checkerspot</name>
    <dbReference type="NCBI Taxonomy" id="104508"/>
    <lineage>
        <taxon>Eukaryota</taxon>
        <taxon>Metazoa</taxon>
        <taxon>Ecdysozoa</taxon>
        <taxon>Arthropoda</taxon>
        <taxon>Hexapoda</taxon>
        <taxon>Insecta</taxon>
        <taxon>Pterygota</taxon>
        <taxon>Neoptera</taxon>
        <taxon>Endopterygota</taxon>
        <taxon>Lepidoptera</taxon>
        <taxon>Glossata</taxon>
        <taxon>Ditrysia</taxon>
        <taxon>Papilionoidea</taxon>
        <taxon>Nymphalidae</taxon>
        <taxon>Nymphalinae</taxon>
        <taxon>Euphydryas</taxon>
    </lineage>
</organism>
<reference evidence="7" key="1">
    <citation type="submission" date="2022-03" db="EMBL/GenBank/DDBJ databases">
        <authorList>
            <person name="Tunstrom K."/>
        </authorList>
    </citation>
    <scope>NUCLEOTIDE SEQUENCE</scope>
</reference>
<dbReference type="InterPro" id="IPR000198">
    <property type="entry name" value="RhoGAP_dom"/>
</dbReference>
<name>A0AAU9UQI0_EUPED</name>
<dbReference type="InterPro" id="IPR051576">
    <property type="entry name" value="PX-Rho_GAP"/>
</dbReference>
<dbReference type="PROSITE" id="PS50238">
    <property type="entry name" value="RHOGAP"/>
    <property type="match status" value="1"/>
</dbReference>
<dbReference type="InterPro" id="IPR008936">
    <property type="entry name" value="Rho_GTPase_activation_prot"/>
</dbReference>
<feature type="compositionally biased region" description="Polar residues" evidence="4">
    <location>
        <begin position="79"/>
        <end position="91"/>
    </location>
</feature>
<dbReference type="Pfam" id="PF00620">
    <property type="entry name" value="RhoGAP"/>
    <property type="match status" value="1"/>
</dbReference>
<dbReference type="InterPro" id="IPR036028">
    <property type="entry name" value="SH3-like_dom_sf"/>
</dbReference>
<dbReference type="SMART" id="SM00324">
    <property type="entry name" value="RhoGAP"/>
    <property type="match status" value="1"/>
</dbReference>
<feature type="compositionally biased region" description="Pro residues" evidence="4">
    <location>
        <begin position="658"/>
        <end position="669"/>
    </location>
</feature>
<feature type="domain" description="SH3" evidence="5">
    <location>
        <begin position="289"/>
        <end position="351"/>
    </location>
</feature>
<dbReference type="Gene3D" id="1.10.555.10">
    <property type="entry name" value="Rho GTPase activation protein"/>
    <property type="match status" value="1"/>
</dbReference>
<dbReference type="SUPFAM" id="SSF48350">
    <property type="entry name" value="GTPase activation domain, GAP"/>
    <property type="match status" value="1"/>
</dbReference>
<feature type="compositionally biased region" description="Low complexity" evidence="4">
    <location>
        <begin position="58"/>
        <end position="68"/>
    </location>
</feature>
<evidence type="ECO:0000313" key="7">
    <source>
        <dbReference type="EMBL" id="CAH2101665.1"/>
    </source>
</evidence>
<evidence type="ECO:0000259" key="5">
    <source>
        <dbReference type="PROSITE" id="PS50002"/>
    </source>
</evidence>
<dbReference type="PANTHER" id="PTHR15729:SF10">
    <property type="entry name" value="GTPASE-ACTIVATING PROTEIN CDGAPR"/>
    <property type="match status" value="1"/>
</dbReference>
<keyword evidence="2" id="KW-0343">GTPase activation</keyword>
<dbReference type="EMBL" id="CAKOGL010000024">
    <property type="protein sequence ID" value="CAH2101665.1"/>
    <property type="molecule type" value="Genomic_DNA"/>
</dbReference>
<dbReference type="Gene3D" id="2.30.30.40">
    <property type="entry name" value="SH3 Domains"/>
    <property type="match status" value="1"/>
</dbReference>
<feature type="compositionally biased region" description="Basic and acidic residues" evidence="4">
    <location>
        <begin position="810"/>
        <end position="821"/>
    </location>
</feature>
<dbReference type="PANTHER" id="PTHR15729">
    <property type="entry name" value="CDC42 GTPASE-ACTIVATING PROTEIN"/>
    <property type="match status" value="1"/>
</dbReference>
<feature type="compositionally biased region" description="Low complexity" evidence="4">
    <location>
        <begin position="92"/>
        <end position="107"/>
    </location>
</feature>
<feature type="compositionally biased region" description="Basic and acidic residues" evidence="4">
    <location>
        <begin position="884"/>
        <end position="899"/>
    </location>
</feature>
<evidence type="ECO:0000256" key="4">
    <source>
        <dbReference type="SAM" id="MobiDB-lite"/>
    </source>
</evidence>
<feature type="domain" description="Rho-GAP" evidence="6">
    <location>
        <begin position="412"/>
        <end position="598"/>
    </location>
</feature>
<evidence type="ECO:0000313" key="8">
    <source>
        <dbReference type="Proteomes" id="UP001153954"/>
    </source>
</evidence>
<feature type="region of interest" description="Disordered" evidence="4">
    <location>
        <begin position="653"/>
        <end position="677"/>
    </location>
</feature>
<feature type="compositionally biased region" description="Basic and acidic residues" evidence="4">
    <location>
        <begin position="1356"/>
        <end position="1369"/>
    </location>
</feature>
<feature type="region of interest" description="Disordered" evidence="4">
    <location>
        <begin position="1356"/>
        <end position="1386"/>
    </location>
</feature>
<dbReference type="SMART" id="SM00326">
    <property type="entry name" value="SH3"/>
    <property type="match status" value="1"/>
</dbReference>
<keyword evidence="1 3" id="KW-0728">SH3 domain</keyword>
<evidence type="ECO:0000256" key="3">
    <source>
        <dbReference type="PROSITE-ProRule" id="PRU00192"/>
    </source>
</evidence>
<feature type="region of interest" description="Disordered" evidence="4">
    <location>
        <begin position="57"/>
        <end position="121"/>
    </location>
</feature>
<protein>
    <recommendedName>
        <fullName evidence="9">GTPase-activating protein CdGAPr</fullName>
    </recommendedName>
</protein>
<feature type="compositionally biased region" description="Basic and acidic residues" evidence="4">
    <location>
        <begin position="1561"/>
        <end position="1580"/>
    </location>
</feature>